<proteinExistence type="predicted"/>
<organism evidence="2 3">
    <name type="scientific">Furfurilactobacillus curtus</name>
    <dbReference type="NCBI Taxonomy" id="1746200"/>
    <lineage>
        <taxon>Bacteria</taxon>
        <taxon>Bacillati</taxon>
        <taxon>Bacillota</taxon>
        <taxon>Bacilli</taxon>
        <taxon>Lactobacillales</taxon>
        <taxon>Lactobacillaceae</taxon>
        <taxon>Furfurilactobacillus</taxon>
    </lineage>
</organism>
<name>A0ABQ5JR92_9LACO</name>
<feature type="transmembrane region" description="Helical" evidence="1">
    <location>
        <begin position="425"/>
        <end position="441"/>
    </location>
</feature>
<dbReference type="EMBL" id="BQXO01000004">
    <property type="protein sequence ID" value="GKT06154.1"/>
    <property type="molecule type" value="Genomic_DNA"/>
</dbReference>
<dbReference type="Proteomes" id="UP001628078">
    <property type="component" value="Unassembled WGS sequence"/>
</dbReference>
<feature type="transmembrane region" description="Helical" evidence="1">
    <location>
        <begin position="855"/>
        <end position="878"/>
    </location>
</feature>
<dbReference type="InterPro" id="IPR018580">
    <property type="entry name" value="Uncharacterised_YfhO"/>
</dbReference>
<keyword evidence="1" id="KW-0812">Transmembrane</keyword>
<feature type="transmembrane region" description="Helical" evidence="1">
    <location>
        <begin position="309"/>
        <end position="327"/>
    </location>
</feature>
<feature type="transmembrane region" description="Helical" evidence="1">
    <location>
        <begin position="84"/>
        <end position="104"/>
    </location>
</feature>
<gene>
    <name evidence="2" type="ORF">JCM31185_14420</name>
</gene>
<reference evidence="2 3" key="1">
    <citation type="submission" date="2022-03" db="EMBL/GenBank/DDBJ databases">
        <title>Draft genome sequence of Furfurilactobacillus curtus JCM 31185.</title>
        <authorList>
            <person name="Suzuki S."/>
            <person name="Endo A."/>
            <person name="Kajikawa A."/>
        </authorList>
    </citation>
    <scope>NUCLEOTIDE SEQUENCE [LARGE SCALE GENOMIC DNA]</scope>
    <source>
        <strain evidence="2 3">JCM 31185</strain>
    </source>
</reference>
<sequence length="885" mass="100041">MKSKSNEMSSLRRSCFFYGAAFLIPFLIFGVMLFLLKITPFGDNTIAYIDANNQYLSFFAYLKQNLSNPSAFLYNTSINIGGNFFGIFTYYLLNPLNLLILFFSVGRVANFLLTIVWLKLAISGLAMFIYLHFHFKLSMFKVIEKRNAIWFDLVISTAYSLSAFSIIYMSNVMWLDAVILLPLIMLGLEKIFSGQRPYLFGLLLFYAFVVNYYTGFIISFFCVIEFIFLILWSKVLKQVNTITLRNRSVAAIITGGFSLGLASAILIPSYLSTTGVLKEPYRFSFDFMYNLVDETRGILGGVPGNVPQVGPLIFCGMFVITALVLFFSSSSIRGDEKRLWFYLIVTLIFFSAFKGIYLAWHAFAMPNGFPQRESFCLVFVMCQVAAVSLRSDLNISGRKLERILLVVTALLILLSKVESFISGRTLVYSLFMMAIFGFLITHKNLSRFGSFALVVLAFLDISYGVWMNWGTNQTQLQVSVFNKYVDTLGSAISDIKRDDSTFYRIGISTSQSTNQPLLLNYNGMSSYTSTQPTDLVNFMAAVGYHQNHGWTRWSNYSNGSTRAMDELFGVKYRIENSNSTLQKDFNRVVASVGYDNVVNNLSFKGRLISNVNNLKIYRDTDALPLAMTVDRSALWGNHQLEQTSNINPFKNQNLIWRSITGDKRNLNDLARIDLMPTTTSAIKKYRVVANHDGELYAEFPQVRSTLISQPLNVFLNGRLISEYRTEGENGIIDLGNFHAGQESTVTLRSSDNKPIEGMNLDARAYTQNSLVLRDGRKLLKASGMIENQQIKNNHIKLKVNNKRSQTLMLSLPYDEAWKITDQNGRILTQQRAVGTLMGIEVPTGTKMIHLVYEPAGLHAGILISAVSSLLIIGCTLFYEYKHRVQ</sequence>
<feature type="transmembrane region" description="Helical" evidence="1">
    <location>
        <begin position="15"/>
        <end position="36"/>
    </location>
</feature>
<keyword evidence="3" id="KW-1185">Reference proteome</keyword>
<dbReference type="PANTHER" id="PTHR38454">
    <property type="entry name" value="INTEGRAL MEMBRANE PROTEIN-RELATED"/>
    <property type="match status" value="1"/>
</dbReference>
<accession>A0ABQ5JR92</accession>
<feature type="transmembrane region" description="Helical" evidence="1">
    <location>
        <begin position="174"/>
        <end position="192"/>
    </location>
</feature>
<keyword evidence="1" id="KW-1133">Transmembrane helix</keyword>
<evidence type="ECO:0000313" key="2">
    <source>
        <dbReference type="EMBL" id="GKT06154.1"/>
    </source>
</evidence>
<dbReference type="PANTHER" id="PTHR38454:SF1">
    <property type="entry name" value="INTEGRAL MEMBRANE PROTEIN"/>
    <property type="match status" value="1"/>
</dbReference>
<feature type="transmembrane region" description="Helical" evidence="1">
    <location>
        <begin position="339"/>
        <end position="360"/>
    </location>
</feature>
<feature type="transmembrane region" description="Helical" evidence="1">
    <location>
        <begin position="111"/>
        <end position="133"/>
    </location>
</feature>
<keyword evidence="1" id="KW-0472">Membrane</keyword>
<protein>
    <submittedName>
        <fullName evidence="2">Membrane protein</fullName>
    </submittedName>
</protein>
<feature type="transmembrane region" description="Helical" evidence="1">
    <location>
        <begin position="249"/>
        <end position="271"/>
    </location>
</feature>
<evidence type="ECO:0000256" key="1">
    <source>
        <dbReference type="SAM" id="Phobius"/>
    </source>
</evidence>
<dbReference type="Pfam" id="PF09586">
    <property type="entry name" value="YfhO"/>
    <property type="match status" value="1"/>
</dbReference>
<feature type="transmembrane region" description="Helical" evidence="1">
    <location>
        <begin position="148"/>
        <end position="167"/>
    </location>
</feature>
<evidence type="ECO:0000313" key="3">
    <source>
        <dbReference type="Proteomes" id="UP001628078"/>
    </source>
</evidence>
<feature type="transmembrane region" description="Helical" evidence="1">
    <location>
        <begin position="448"/>
        <end position="469"/>
    </location>
</feature>
<comment type="caution">
    <text evidence="2">The sequence shown here is derived from an EMBL/GenBank/DDBJ whole genome shotgun (WGS) entry which is preliminary data.</text>
</comment>
<feature type="transmembrane region" description="Helical" evidence="1">
    <location>
        <begin position="198"/>
        <end position="228"/>
    </location>
</feature>
<dbReference type="RefSeq" id="WP_407884060.1">
    <property type="nucleotide sequence ID" value="NZ_BQXO01000004.1"/>
</dbReference>